<dbReference type="InterPro" id="IPR020826">
    <property type="entry name" value="Transketolase_BS"/>
</dbReference>
<comment type="similarity">
    <text evidence="5">Belongs to the transketolase family.</text>
</comment>
<evidence type="ECO:0000259" key="13">
    <source>
        <dbReference type="SMART" id="SM00861"/>
    </source>
</evidence>
<dbReference type="SUPFAM" id="SSF52922">
    <property type="entry name" value="TK C-terminal domain-like"/>
    <property type="match status" value="1"/>
</dbReference>
<dbReference type="FunFam" id="3.40.50.970:FF:000129">
    <property type="entry name" value="Transketolase"/>
    <property type="match status" value="1"/>
</dbReference>
<proteinExistence type="inferred from homology"/>
<evidence type="ECO:0000256" key="1">
    <source>
        <dbReference type="ARBA" id="ARBA00001913"/>
    </source>
</evidence>
<dbReference type="GO" id="GO:0000287">
    <property type="term" value="F:magnesium ion binding"/>
    <property type="evidence" value="ECO:0007669"/>
    <property type="project" value="UniProtKB-ARBA"/>
</dbReference>
<feature type="region of interest" description="Disordered" evidence="12">
    <location>
        <begin position="288"/>
        <end position="309"/>
    </location>
</feature>
<dbReference type="CDD" id="cd02012">
    <property type="entry name" value="TPP_TK"/>
    <property type="match status" value="1"/>
</dbReference>
<evidence type="ECO:0000256" key="7">
    <source>
        <dbReference type="ARBA" id="ARBA00022679"/>
    </source>
</evidence>
<evidence type="ECO:0000256" key="10">
    <source>
        <dbReference type="ARBA" id="ARBA00022842"/>
    </source>
</evidence>
<comment type="cofactor">
    <cofactor evidence="1">
        <name>Ca(2+)</name>
        <dbReference type="ChEBI" id="CHEBI:29108"/>
    </cofactor>
</comment>
<dbReference type="InterPro" id="IPR051424">
    <property type="entry name" value="Transketolase-like"/>
</dbReference>
<comment type="caution">
    <text evidence="14">The sequence shown here is derived from an EMBL/GenBank/DDBJ whole genome shotgun (WGS) entry which is preliminary data.</text>
</comment>
<dbReference type="Pfam" id="PF02779">
    <property type="entry name" value="Transket_pyr"/>
    <property type="match status" value="1"/>
</dbReference>
<dbReference type="PANTHER" id="PTHR43195">
    <property type="entry name" value="TRANSKETOLASE"/>
    <property type="match status" value="1"/>
</dbReference>
<dbReference type="Gene3D" id="3.40.50.920">
    <property type="match status" value="1"/>
</dbReference>
<dbReference type="Proteomes" id="UP000675781">
    <property type="component" value="Unassembled WGS sequence"/>
</dbReference>
<gene>
    <name evidence="14" type="ORF">KDL01_20240</name>
</gene>
<evidence type="ECO:0000256" key="9">
    <source>
        <dbReference type="ARBA" id="ARBA00022837"/>
    </source>
</evidence>
<dbReference type="InterPro" id="IPR029061">
    <property type="entry name" value="THDP-binding"/>
</dbReference>
<dbReference type="EMBL" id="JAGSOG010000102">
    <property type="protein sequence ID" value="MBR7835616.1"/>
    <property type="molecule type" value="Genomic_DNA"/>
</dbReference>
<dbReference type="PANTHER" id="PTHR43195:SF1">
    <property type="entry name" value="FI06132P-RELATED"/>
    <property type="match status" value="1"/>
</dbReference>
<evidence type="ECO:0000256" key="11">
    <source>
        <dbReference type="ARBA" id="ARBA00023052"/>
    </source>
</evidence>
<dbReference type="InterPro" id="IPR009014">
    <property type="entry name" value="Transketo_C/PFOR_II"/>
</dbReference>
<comment type="cofactor">
    <cofactor evidence="2">
        <name>Mn(2+)</name>
        <dbReference type="ChEBI" id="CHEBI:29035"/>
    </cofactor>
</comment>
<dbReference type="GO" id="GO:0004802">
    <property type="term" value="F:transketolase activity"/>
    <property type="evidence" value="ECO:0007669"/>
    <property type="project" value="UniProtKB-EC"/>
</dbReference>
<accession>A0A941IUI8</accession>
<dbReference type="Pfam" id="PF02780">
    <property type="entry name" value="Transketolase_C"/>
    <property type="match status" value="1"/>
</dbReference>
<keyword evidence="15" id="KW-1185">Reference proteome</keyword>
<dbReference type="InterPro" id="IPR033248">
    <property type="entry name" value="Transketolase_C"/>
</dbReference>
<comment type="cofactor">
    <cofactor evidence="4">
        <name>thiamine diphosphate</name>
        <dbReference type="ChEBI" id="CHEBI:58937"/>
    </cofactor>
</comment>
<keyword evidence="10" id="KW-0460">Magnesium</keyword>
<dbReference type="EC" id="2.2.1.1" evidence="14"/>
<dbReference type="NCBIfam" id="NF004559">
    <property type="entry name" value="PRK05899.2-5"/>
    <property type="match status" value="1"/>
</dbReference>
<evidence type="ECO:0000313" key="15">
    <source>
        <dbReference type="Proteomes" id="UP000675781"/>
    </source>
</evidence>
<organism evidence="14 15">
    <name type="scientific">Actinospica durhamensis</name>
    <dbReference type="NCBI Taxonomy" id="1508375"/>
    <lineage>
        <taxon>Bacteria</taxon>
        <taxon>Bacillati</taxon>
        <taxon>Actinomycetota</taxon>
        <taxon>Actinomycetes</taxon>
        <taxon>Catenulisporales</taxon>
        <taxon>Actinospicaceae</taxon>
        <taxon>Actinospica</taxon>
    </lineage>
</organism>
<dbReference type="InterPro" id="IPR005475">
    <property type="entry name" value="Transketolase-like_Pyr-bd"/>
</dbReference>
<evidence type="ECO:0000256" key="2">
    <source>
        <dbReference type="ARBA" id="ARBA00001936"/>
    </source>
</evidence>
<dbReference type="GO" id="GO:0030976">
    <property type="term" value="F:thiamine pyrophosphate binding"/>
    <property type="evidence" value="ECO:0007669"/>
    <property type="project" value="TreeGrafter"/>
</dbReference>
<evidence type="ECO:0000256" key="12">
    <source>
        <dbReference type="SAM" id="MobiDB-lite"/>
    </source>
</evidence>
<evidence type="ECO:0000256" key="6">
    <source>
        <dbReference type="ARBA" id="ARBA00011738"/>
    </source>
</evidence>
<evidence type="ECO:0000256" key="3">
    <source>
        <dbReference type="ARBA" id="ARBA00001946"/>
    </source>
</evidence>
<keyword evidence="7 14" id="KW-0808">Transferase</keyword>
<keyword evidence="11" id="KW-0786">Thiamine pyrophosphate</keyword>
<dbReference type="Pfam" id="PF00456">
    <property type="entry name" value="Transketolase_N"/>
    <property type="match status" value="1"/>
</dbReference>
<evidence type="ECO:0000313" key="14">
    <source>
        <dbReference type="EMBL" id="MBR7835616.1"/>
    </source>
</evidence>
<dbReference type="SUPFAM" id="SSF52518">
    <property type="entry name" value="Thiamin diphosphate-binding fold (THDP-binding)"/>
    <property type="match status" value="2"/>
</dbReference>
<dbReference type="Gene3D" id="3.40.50.970">
    <property type="match status" value="2"/>
</dbReference>
<comment type="cofactor">
    <cofactor evidence="3">
        <name>Mg(2+)</name>
        <dbReference type="ChEBI" id="CHEBI:18420"/>
    </cofactor>
</comment>
<sequence length="630" mass="66725">MTTLSTGLPPAAAQLDSVARLARQLRVDSIRATTAAGSGHPTSSMSAADLAAMLLTRHLRCDWSDPTRQDNDYFVLSKGHASPLLYAMYRAVGVIDEEELLSTYRRGGRLEGHPTPRLPWVPVATGSLGQGIAYAAGIALAGRALPDDPYRVWVLCGDGELAEGSVWEALDKAGLHRLDNLTVIVDVNRLGQTGPTEYGWDLDVYAARMRAFGASVLEIDGHDLAEIDEALETAKTADRPTVILARTVKGAGYPPVADSPNWHGKPLPEAMARDAISMLGGATDLRVEGPLPQDRDGEAGPESFAHHVPSPAVPLVRAPSYQVGERVATRKAYGNALLALGDQDPDVVVLDGEVGNSTGSQEFERAHPERYFQMYISEQQLVAAAVGLAARGWRPYAATFAAFLSRAHDFLRMTAIDGPAVRMAGSHCGVEIGADGPSQMGLEDLAMMRALHGSTVLYPCDATSAAKLTVAMNGLSGISYLRTTRGAYPVLYRPEEDFPIGGSKLWGEGADDVATLVGAGVTLHECLDAATELAHDGLAVRVLDLYSIKPVDAVALRACAEQTPLLITVEDHRPEGGIGEAVASALADVPCRLRHLAVRDLPGSDSTAHNLAAAGIDSRSIAAAVRESAH</sequence>
<evidence type="ECO:0000256" key="5">
    <source>
        <dbReference type="ARBA" id="ARBA00007131"/>
    </source>
</evidence>
<evidence type="ECO:0000256" key="4">
    <source>
        <dbReference type="ARBA" id="ARBA00001964"/>
    </source>
</evidence>
<dbReference type="AlphaFoldDB" id="A0A941IUI8"/>
<dbReference type="CDD" id="cd07033">
    <property type="entry name" value="TPP_PYR_DXS_TK_like"/>
    <property type="match status" value="1"/>
</dbReference>
<keyword evidence="9" id="KW-0106">Calcium</keyword>
<feature type="domain" description="Transketolase-like pyrimidine-binding" evidence="13">
    <location>
        <begin position="327"/>
        <end position="490"/>
    </location>
</feature>
<name>A0A941IUI8_9ACTN</name>
<comment type="subunit">
    <text evidence="6">Homodimer.</text>
</comment>
<dbReference type="PROSITE" id="PS00802">
    <property type="entry name" value="TRANSKETOLASE_2"/>
    <property type="match status" value="1"/>
</dbReference>
<reference evidence="14" key="1">
    <citation type="submission" date="2021-04" db="EMBL/GenBank/DDBJ databases">
        <title>Genome based classification of Actinospica acidithermotolerans sp. nov., an actinobacterium isolated from an Indonesian hot spring.</title>
        <authorList>
            <person name="Kusuma A.B."/>
            <person name="Putra K.E."/>
            <person name="Nafisah S."/>
            <person name="Loh J."/>
            <person name="Nouioui I."/>
            <person name="Goodfellow M."/>
        </authorList>
    </citation>
    <scope>NUCLEOTIDE SEQUENCE</scope>
    <source>
        <strain evidence="14">CSCA 57</strain>
    </source>
</reference>
<protein>
    <submittedName>
        <fullName evidence="14">Transketolase</fullName>
        <ecNumber evidence="14">2.2.1.1</ecNumber>
    </submittedName>
</protein>
<dbReference type="InterPro" id="IPR005474">
    <property type="entry name" value="Transketolase_N"/>
</dbReference>
<dbReference type="SMART" id="SM00861">
    <property type="entry name" value="Transket_pyr"/>
    <property type="match status" value="1"/>
</dbReference>
<evidence type="ECO:0000256" key="8">
    <source>
        <dbReference type="ARBA" id="ARBA00022723"/>
    </source>
</evidence>
<dbReference type="RefSeq" id="WP_212530107.1">
    <property type="nucleotide sequence ID" value="NZ_JAGSOG010000102.1"/>
</dbReference>
<dbReference type="GO" id="GO:0005737">
    <property type="term" value="C:cytoplasm"/>
    <property type="evidence" value="ECO:0007669"/>
    <property type="project" value="UniProtKB-ARBA"/>
</dbReference>
<keyword evidence="8" id="KW-0479">Metal-binding</keyword>